<name>A0ABQ6PQQ5_9BACT</name>
<feature type="active site" description="Proton acceptor" evidence="3">
    <location>
        <position position="193"/>
    </location>
</feature>
<proteinExistence type="inferred from homology"/>
<dbReference type="PANTHER" id="PTHR32176">
    <property type="entry name" value="XYLOSE ISOMERASE"/>
    <property type="match status" value="1"/>
</dbReference>
<accession>A0ABQ6PQQ5</accession>
<dbReference type="Gene3D" id="3.40.1090.10">
    <property type="entry name" value="Cytosolic phospholipase A2 catalytic domain"/>
    <property type="match status" value="1"/>
</dbReference>
<dbReference type="PANTHER" id="PTHR32176:SF92">
    <property type="entry name" value="XYLOSE ISOMERASE"/>
    <property type="match status" value="1"/>
</dbReference>
<reference evidence="5 6" key="1">
    <citation type="submission" date="2023-08" db="EMBL/GenBank/DDBJ databases">
        <title>Draft genome sequence of Algoriphagus confluentis.</title>
        <authorList>
            <person name="Takatani N."/>
            <person name="Hosokawa M."/>
            <person name="Sawabe T."/>
        </authorList>
    </citation>
    <scope>NUCLEOTIDE SEQUENCE [LARGE SCALE GENOMIC DNA]</scope>
    <source>
        <strain evidence="5 6">NBRC 111222</strain>
    </source>
</reference>
<evidence type="ECO:0000256" key="3">
    <source>
        <dbReference type="PROSITE-ProRule" id="PRU01161"/>
    </source>
</evidence>
<feature type="short sequence motif" description="DGA/G" evidence="3">
    <location>
        <begin position="193"/>
        <end position="195"/>
    </location>
</feature>
<protein>
    <submittedName>
        <fullName evidence="5">Patatin-like phospholipase family protein</fullName>
    </submittedName>
</protein>
<dbReference type="SUPFAM" id="SSF52151">
    <property type="entry name" value="FabD/lysophospholipase-like"/>
    <property type="match status" value="1"/>
</dbReference>
<dbReference type="Pfam" id="PF01734">
    <property type="entry name" value="Patatin"/>
    <property type="match status" value="1"/>
</dbReference>
<evidence type="ECO:0000259" key="4">
    <source>
        <dbReference type="PROSITE" id="PS51635"/>
    </source>
</evidence>
<feature type="active site" description="Nucleophile" evidence="3">
    <location>
        <position position="52"/>
    </location>
</feature>
<dbReference type="RefSeq" id="WP_338223864.1">
    <property type="nucleotide sequence ID" value="NZ_BTPD01000005.1"/>
</dbReference>
<comment type="caution">
    <text evidence="5">The sequence shown here is derived from an EMBL/GenBank/DDBJ whole genome shotgun (WGS) entry which is preliminary data.</text>
</comment>
<keyword evidence="3" id="KW-0378">Hydrolase</keyword>
<dbReference type="InterPro" id="IPR002641">
    <property type="entry name" value="PNPLA_dom"/>
</dbReference>
<evidence type="ECO:0000313" key="6">
    <source>
        <dbReference type="Proteomes" id="UP001338309"/>
    </source>
</evidence>
<evidence type="ECO:0000256" key="1">
    <source>
        <dbReference type="ARBA" id="ARBA00010240"/>
    </source>
</evidence>
<feature type="short sequence motif" description="GXGXXG" evidence="3">
    <location>
        <begin position="11"/>
        <end position="16"/>
    </location>
</feature>
<feature type="domain" description="PNPLA" evidence="4">
    <location>
        <begin position="7"/>
        <end position="206"/>
    </location>
</feature>
<evidence type="ECO:0000256" key="2">
    <source>
        <dbReference type="ARBA" id="ARBA00023098"/>
    </source>
</evidence>
<evidence type="ECO:0000313" key="5">
    <source>
        <dbReference type="EMBL" id="GMQ29137.1"/>
    </source>
</evidence>
<sequence>MKKVRILSIDGGGIRGILPGTILTHLEKRIQDLTKNPDAKIGEYFDFMAGTSTGGILGLIMLCPDENGGYRFSAKDALDLYLDQGDEIFDVSIGEKIKRMGGLRDERYSQKELERALLNYFGEIRLSQSKKPCLVTSYDMRNRKAHFFTSSDAQSEIHDFYFRDVARATSAAPTYFEPAHVYSIFGTPHTLIDGGVFANNPALCAYSECRKLDFKTLLDDQEKPTKPSAKDMMIVSMGTGSVKTPYHFKEFKDAGLIKWVQPLIDIMMSGNSETVDYQLAKIYSTLSGKNCEDYYRIEPKIINASSDMDKADLRNLKALHEDGKLSVMAFESQLDEIAQKLIKNA</sequence>
<feature type="short sequence motif" description="GXSXG" evidence="3">
    <location>
        <begin position="50"/>
        <end position="54"/>
    </location>
</feature>
<dbReference type="Proteomes" id="UP001338309">
    <property type="component" value="Unassembled WGS sequence"/>
</dbReference>
<gene>
    <name evidence="5" type="ORF">Aconfl_17800</name>
</gene>
<dbReference type="InterPro" id="IPR016035">
    <property type="entry name" value="Acyl_Trfase/lysoPLipase"/>
</dbReference>
<organism evidence="5 6">
    <name type="scientific">Algoriphagus confluentis</name>
    <dbReference type="NCBI Taxonomy" id="1697556"/>
    <lineage>
        <taxon>Bacteria</taxon>
        <taxon>Pseudomonadati</taxon>
        <taxon>Bacteroidota</taxon>
        <taxon>Cytophagia</taxon>
        <taxon>Cytophagales</taxon>
        <taxon>Cyclobacteriaceae</taxon>
        <taxon>Algoriphagus</taxon>
    </lineage>
</organism>
<dbReference type="PROSITE" id="PS51635">
    <property type="entry name" value="PNPLA"/>
    <property type="match status" value="1"/>
</dbReference>
<comment type="similarity">
    <text evidence="1">Belongs to the patatin family.</text>
</comment>
<keyword evidence="2 3" id="KW-0443">Lipid metabolism</keyword>
<keyword evidence="3" id="KW-0442">Lipid degradation</keyword>
<dbReference type="EMBL" id="BTPD01000005">
    <property type="protein sequence ID" value="GMQ29137.1"/>
    <property type="molecule type" value="Genomic_DNA"/>
</dbReference>
<keyword evidence="6" id="KW-1185">Reference proteome</keyword>